<dbReference type="RefSeq" id="WP_039972969.1">
    <property type="nucleotide sequence ID" value="NZ_CAMBON010000015.1"/>
</dbReference>
<dbReference type="EMBL" id="VKLW01000031">
    <property type="protein sequence ID" value="TYK32404.1"/>
    <property type="molecule type" value="Genomic_DNA"/>
</dbReference>
<comment type="caution">
    <text evidence="1">The sequence shown here is derived from an EMBL/GenBank/DDBJ whole genome shotgun (WGS) entry which is preliminary data.</text>
</comment>
<name>A0A5D3E8S4_9BACE</name>
<gene>
    <name evidence="1" type="ORF">FNJ60_12320</name>
</gene>
<evidence type="ECO:0000313" key="1">
    <source>
        <dbReference type="EMBL" id="TYK32404.1"/>
    </source>
</evidence>
<reference evidence="1 2" key="1">
    <citation type="submission" date="2019-07" db="EMBL/GenBank/DDBJ databases">
        <title>Draft Genome Sequences of Bacteroides pyogenes Strains Isolated from the Uterus Holstein Dairy Cows with Metritis.</title>
        <authorList>
            <person name="Cunha F."/>
            <person name="Galvao K.N."/>
            <person name="Jeon S.J."/>
            <person name="Jeong K.C."/>
        </authorList>
    </citation>
    <scope>NUCLEOTIDE SEQUENCE [LARGE SCALE GENOMIC DNA]</scope>
    <source>
        <strain evidence="1 2">KG-31</strain>
    </source>
</reference>
<keyword evidence="2" id="KW-1185">Reference proteome</keyword>
<dbReference type="Proteomes" id="UP000324383">
    <property type="component" value="Unassembled WGS sequence"/>
</dbReference>
<protein>
    <submittedName>
        <fullName evidence="1">Uncharacterized protein</fullName>
    </submittedName>
</protein>
<sequence>MVKKENKIIVVVSPDIAVREDLMSRLAVRFGFAKVPSDARKIICRDIYSVDLSLSYFVMCSSYNFRGAVITNQRLYELAARGICVMVGVKSLPREFEMISQVYYPGDMR</sequence>
<organism evidence="1 2">
    <name type="scientific">Bacteroides pyogenes</name>
    <dbReference type="NCBI Taxonomy" id="310300"/>
    <lineage>
        <taxon>Bacteria</taxon>
        <taxon>Pseudomonadati</taxon>
        <taxon>Bacteroidota</taxon>
        <taxon>Bacteroidia</taxon>
        <taxon>Bacteroidales</taxon>
        <taxon>Bacteroidaceae</taxon>
        <taxon>Bacteroides</taxon>
    </lineage>
</organism>
<proteinExistence type="predicted"/>
<accession>A0A5D3E8S4</accession>
<dbReference type="AlphaFoldDB" id="A0A5D3E8S4"/>
<evidence type="ECO:0000313" key="2">
    <source>
        <dbReference type="Proteomes" id="UP000324383"/>
    </source>
</evidence>